<sequence length="59" mass="6786">MPVTCENQPKNYKLILIFEILIEISNNALWDNEVKSIKILNFNANFGLIDKNVKTVHLA</sequence>
<protein>
    <submittedName>
        <fullName evidence="1">Uncharacterized protein</fullName>
    </submittedName>
</protein>
<evidence type="ECO:0000313" key="1">
    <source>
        <dbReference type="EMBL" id="KRX22832.1"/>
    </source>
</evidence>
<dbReference type="Proteomes" id="UP000054630">
    <property type="component" value="Unassembled WGS sequence"/>
</dbReference>
<dbReference type="EMBL" id="JYDL01000029">
    <property type="protein sequence ID" value="KRX22832.1"/>
    <property type="molecule type" value="Genomic_DNA"/>
</dbReference>
<name>A0A0V0S7U9_9BILA</name>
<comment type="caution">
    <text evidence="1">The sequence shown here is derived from an EMBL/GenBank/DDBJ whole genome shotgun (WGS) entry which is preliminary data.</text>
</comment>
<evidence type="ECO:0000313" key="2">
    <source>
        <dbReference type="Proteomes" id="UP000054630"/>
    </source>
</evidence>
<organism evidence="1 2">
    <name type="scientific">Trichinella nelsoni</name>
    <dbReference type="NCBI Taxonomy" id="6336"/>
    <lineage>
        <taxon>Eukaryota</taxon>
        <taxon>Metazoa</taxon>
        <taxon>Ecdysozoa</taxon>
        <taxon>Nematoda</taxon>
        <taxon>Enoplea</taxon>
        <taxon>Dorylaimia</taxon>
        <taxon>Trichinellida</taxon>
        <taxon>Trichinellidae</taxon>
        <taxon>Trichinella</taxon>
    </lineage>
</organism>
<gene>
    <name evidence="1" type="ORF">T07_13227</name>
</gene>
<dbReference type="AlphaFoldDB" id="A0A0V0S7U9"/>
<reference evidence="1 2" key="1">
    <citation type="submission" date="2015-01" db="EMBL/GenBank/DDBJ databases">
        <title>Evolution of Trichinella species and genotypes.</title>
        <authorList>
            <person name="Korhonen P.K."/>
            <person name="Edoardo P."/>
            <person name="Giuseppe L.R."/>
            <person name="Gasser R.B."/>
        </authorList>
    </citation>
    <scope>NUCLEOTIDE SEQUENCE [LARGE SCALE GENOMIC DNA]</scope>
    <source>
        <strain evidence="1">ISS37</strain>
    </source>
</reference>
<accession>A0A0V0S7U9</accession>
<keyword evidence="2" id="KW-1185">Reference proteome</keyword>
<proteinExistence type="predicted"/>